<evidence type="ECO:0000313" key="1">
    <source>
        <dbReference type="EMBL" id="EAR92739.2"/>
    </source>
</evidence>
<sequence length="631" mass="74018">MEFCKVIQLRRKKKAYKQQKSVLFIQQIIRQTPHINLIKNNKRKTKRNLKNKASHPCSYIPSQIMEYSDYDSQVALNNASQFNQKIEEQHKKQCEIQLNAQKKEVEDKISKVLSELGNMSKNSKEALGLFQQLSQLSPLLTEIGAQVKCVGDELFYKLYMQYRNVFKEFQENVNECNVISQQSLQGHSDPQKMKQIRESIIKIANKLSNINKNVYQQSQRYVIWVDFNDSKDNKQTLIHIQKLYETSLVVKFYTDVNKFKQDYSSYKGQPIFLILSGQVANDYASSDGRLFSWIKNEWLQKKEDNRIRGIIIYTSDQGVKFLKNKFESDESKLVKRVTANTNEMLEVLSGLITPSKFCRVIGIEEFSALFQNNLKNKLTRMHITPPTNPLSYYSPQNFDYSKMFNEAYNTIKKYKINFQPDAMKFDEVLDEIKKIYSKYPNNEQKIAQQMIYLYSLEKIPFYKLINTTLNTLNEALILVMMPLIELFQTAIFKFDDSSFPESIQKGQPKKMYRGSSIPDENYDQLIKPNELICLPSFSSFTEDIEIAKRFLKLNNFSGTKECIFVYEHKMGSAQFDIRPKYVSPESFFKQEKEYITYPCVAYKIQSIQQKETYPGSMEKGEFYNEITLILN</sequence>
<dbReference type="OrthoDB" id="423533at2759"/>
<dbReference type="GeneID" id="7829887"/>
<dbReference type="KEGG" id="tet:TTHERM_00322830"/>
<reference evidence="2" key="1">
    <citation type="journal article" date="2006" name="PLoS Biol.">
        <title>Macronuclear genome sequence of the ciliate Tetrahymena thermophila, a model eukaryote.</title>
        <authorList>
            <person name="Eisen J.A."/>
            <person name="Coyne R.S."/>
            <person name="Wu M."/>
            <person name="Wu D."/>
            <person name="Thiagarajan M."/>
            <person name="Wortman J.R."/>
            <person name="Badger J.H."/>
            <person name="Ren Q."/>
            <person name="Amedeo P."/>
            <person name="Jones K.M."/>
            <person name="Tallon L.J."/>
            <person name="Delcher A.L."/>
            <person name="Salzberg S.L."/>
            <person name="Silva J.C."/>
            <person name="Haas B.J."/>
            <person name="Majoros W.H."/>
            <person name="Farzad M."/>
            <person name="Carlton J.M."/>
            <person name="Smith R.K. Jr."/>
            <person name="Garg J."/>
            <person name="Pearlman R.E."/>
            <person name="Karrer K.M."/>
            <person name="Sun L."/>
            <person name="Manning G."/>
            <person name="Elde N.C."/>
            <person name="Turkewitz A.P."/>
            <person name="Asai D.J."/>
            <person name="Wilkes D.E."/>
            <person name="Wang Y."/>
            <person name="Cai H."/>
            <person name="Collins K."/>
            <person name="Stewart B.A."/>
            <person name="Lee S.R."/>
            <person name="Wilamowska K."/>
            <person name="Weinberg Z."/>
            <person name="Ruzzo W.L."/>
            <person name="Wloga D."/>
            <person name="Gaertig J."/>
            <person name="Frankel J."/>
            <person name="Tsao C.-C."/>
            <person name="Gorovsky M.A."/>
            <person name="Keeling P.J."/>
            <person name="Waller R.F."/>
            <person name="Patron N.J."/>
            <person name="Cherry J.M."/>
            <person name="Stover N.A."/>
            <person name="Krieger C.J."/>
            <person name="del Toro C."/>
            <person name="Ryder H.F."/>
            <person name="Williamson S.C."/>
            <person name="Barbeau R.A."/>
            <person name="Hamilton E.P."/>
            <person name="Orias E."/>
        </authorList>
    </citation>
    <scope>NUCLEOTIDE SEQUENCE [LARGE SCALE GENOMIC DNA]</scope>
    <source>
        <strain evidence="2">SB210</strain>
    </source>
</reference>
<dbReference type="AlphaFoldDB" id="Q237K2"/>
<name>Q237K2_TETTS</name>
<dbReference type="EMBL" id="GG662743">
    <property type="protein sequence ID" value="EAR92739.2"/>
    <property type="molecule type" value="Genomic_DNA"/>
</dbReference>
<gene>
    <name evidence="1" type="ORF">TTHERM_00322830</name>
</gene>
<proteinExistence type="predicted"/>
<dbReference type="SUPFAM" id="SSF56399">
    <property type="entry name" value="ADP-ribosylation"/>
    <property type="match status" value="1"/>
</dbReference>
<keyword evidence="2" id="KW-1185">Reference proteome</keyword>
<dbReference type="InParanoid" id="Q237K2"/>
<evidence type="ECO:0000313" key="2">
    <source>
        <dbReference type="Proteomes" id="UP000009168"/>
    </source>
</evidence>
<dbReference type="HOGENOM" id="CLU_472924_0_0_1"/>
<dbReference type="Proteomes" id="UP000009168">
    <property type="component" value="Unassembled WGS sequence"/>
</dbReference>
<protein>
    <submittedName>
        <fullName evidence="1">Uncharacterized protein</fullName>
    </submittedName>
</protein>
<organism evidence="1 2">
    <name type="scientific">Tetrahymena thermophila (strain SB210)</name>
    <dbReference type="NCBI Taxonomy" id="312017"/>
    <lineage>
        <taxon>Eukaryota</taxon>
        <taxon>Sar</taxon>
        <taxon>Alveolata</taxon>
        <taxon>Ciliophora</taxon>
        <taxon>Intramacronucleata</taxon>
        <taxon>Oligohymenophorea</taxon>
        <taxon>Hymenostomatida</taxon>
        <taxon>Tetrahymenina</taxon>
        <taxon>Tetrahymenidae</taxon>
        <taxon>Tetrahymena</taxon>
    </lineage>
</organism>
<accession>Q237K2</accession>
<dbReference type="Gene3D" id="3.90.176.10">
    <property type="entry name" value="Toxin ADP-ribosyltransferase, Chain A, domain 1"/>
    <property type="match status" value="1"/>
</dbReference>
<dbReference type="RefSeq" id="XP_001012984.2">
    <property type="nucleotide sequence ID" value="XM_001012984.3"/>
</dbReference>